<dbReference type="EMBL" id="QXJM01000025">
    <property type="protein sequence ID" value="RIE04538.1"/>
    <property type="molecule type" value="Genomic_DNA"/>
</dbReference>
<dbReference type="NCBIfam" id="TIGR01076">
    <property type="entry name" value="sortase_fam"/>
    <property type="match status" value="1"/>
</dbReference>
<organism evidence="4 5">
    <name type="scientific">Cohnella faecalis</name>
    <dbReference type="NCBI Taxonomy" id="2315694"/>
    <lineage>
        <taxon>Bacteria</taxon>
        <taxon>Bacillati</taxon>
        <taxon>Bacillota</taxon>
        <taxon>Bacilli</taxon>
        <taxon>Bacillales</taxon>
        <taxon>Paenibacillaceae</taxon>
        <taxon>Cohnella</taxon>
    </lineage>
</organism>
<feature type="compositionally biased region" description="Low complexity" evidence="3">
    <location>
        <begin position="59"/>
        <end position="68"/>
    </location>
</feature>
<reference evidence="4 5" key="1">
    <citation type="submission" date="2018-09" db="EMBL/GenBank/DDBJ databases">
        <title>Cohnella cavernae sp. nov., isolated from a karst cave.</title>
        <authorList>
            <person name="Zhu H."/>
        </authorList>
    </citation>
    <scope>NUCLEOTIDE SEQUENCE [LARGE SCALE GENOMIC DNA]</scope>
    <source>
        <strain evidence="4 5">K2E09-144</strain>
    </source>
</reference>
<comment type="caution">
    <text evidence="4">The sequence shown here is derived from an EMBL/GenBank/DDBJ whole genome shotgun (WGS) entry which is preliminary data.</text>
</comment>
<dbReference type="Pfam" id="PF04203">
    <property type="entry name" value="Sortase"/>
    <property type="match status" value="1"/>
</dbReference>
<dbReference type="InterPro" id="IPR023365">
    <property type="entry name" value="Sortase_dom-sf"/>
</dbReference>
<accession>A0A398CVI4</accession>
<gene>
    <name evidence="4" type="ORF">D3H35_05445</name>
</gene>
<proteinExistence type="predicted"/>
<dbReference type="InterPro" id="IPR005754">
    <property type="entry name" value="Sortase"/>
</dbReference>
<dbReference type="SUPFAM" id="SSF63817">
    <property type="entry name" value="Sortase"/>
    <property type="match status" value="1"/>
</dbReference>
<evidence type="ECO:0000256" key="3">
    <source>
        <dbReference type="SAM" id="MobiDB-lite"/>
    </source>
</evidence>
<dbReference type="AlphaFoldDB" id="A0A398CVI4"/>
<dbReference type="Gene3D" id="2.40.260.10">
    <property type="entry name" value="Sortase"/>
    <property type="match status" value="1"/>
</dbReference>
<sequence length="224" mass="24324">MALLKSRKTLIVIWFMLAAGAVLALYPRANEIAQDRRELKLLAEWADTVGNRPRPIQPADASTAASANDSRRLDRPEWTVVDGLQLLGTLRIDKIGLEEPIVRGSDAKALKRGAGTVVEGPLPGEPGNFVLAGHRSLTFGRHFNRLAELKAGDEIVVETSAGPARYKVSTTSIVSPDDLTVLDNDGATSELTLITCHPRKNPTHRLIVKAILVNSIEKEEKPSV</sequence>
<dbReference type="InterPro" id="IPR042000">
    <property type="entry name" value="Sortase_D_2"/>
</dbReference>
<dbReference type="Proteomes" id="UP000266340">
    <property type="component" value="Unassembled WGS sequence"/>
</dbReference>
<evidence type="ECO:0000313" key="5">
    <source>
        <dbReference type="Proteomes" id="UP000266340"/>
    </source>
</evidence>
<evidence type="ECO:0000256" key="1">
    <source>
        <dbReference type="ARBA" id="ARBA00022801"/>
    </source>
</evidence>
<feature type="active site" description="Proton donor/acceptor" evidence="2">
    <location>
        <position position="134"/>
    </location>
</feature>
<keyword evidence="5" id="KW-1185">Reference proteome</keyword>
<protein>
    <submittedName>
        <fullName evidence="4">Class D sortase</fullName>
    </submittedName>
</protein>
<dbReference type="CDD" id="cd06166">
    <property type="entry name" value="Sortase_D_2"/>
    <property type="match status" value="1"/>
</dbReference>
<feature type="region of interest" description="Disordered" evidence="3">
    <location>
        <begin position="52"/>
        <end position="72"/>
    </location>
</feature>
<evidence type="ECO:0000313" key="4">
    <source>
        <dbReference type="EMBL" id="RIE04538.1"/>
    </source>
</evidence>
<dbReference type="GO" id="GO:0016787">
    <property type="term" value="F:hydrolase activity"/>
    <property type="evidence" value="ECO:0007669"/>
    <property type="project" value="UniProtKB-KW"/>
</dbReference>
<name>A0A398CVI4_9BACL</name>
<feature type="active site" description="Acyl-thioester intermediate" evidence="2">
    <location>
        <position position="196"/>
    </location>
</feature>
<keyword evidence="1" id="KW-0378">Hydrolase</keyword>
<evidence type="ECO:0000256" key="2">
    <source>
        <dbReference type="PIRSR" id="PIRSR605754-1"/>
    </source>
</evidence>